<dbReference type="InterPro" id="IPR050790">
    <property type="entry name" value="ExbB/TolQ_transport"/>
</dbReference>
<dbReference type="Proteomes" id="UP000199477">
    <property type="component" value="Unassembled WGS sequence"/>
</dbReference>
<evidence type="ECO:0000313" key="9">
    <source>
        <dbReference type="EMBL" id="SFE13758.1"/>
    </source>
</evidence>
<keyword evidence="6" id="KW-0813">Transport</keyword>
<evidence type="ECO:0000256" key="6">
    <source>
        <dbReference type="RuleBase" id="RU004057"/>
    </source>
</evidence>
<evidence type="ECO:0000256" key="7">
    <source>
        <dbReference type="SAM" id="Phobius"/>
    </source>
</evidence>
<feature type="transmembrane region" description="Helical" evidence="7">
    <location>
        <begin position="183"/>
        <end position="204"/>
    </location>
</feature>
<keyword evidence="6" id="KW-0653">Protein transport</keyword>
<evidence type="ECO:0000256" key="1">
    <source>
        <dbReference type="ARBA" id="ARBA00004651"/>
    </source>
</evidence>
<accession>A0A1I1Y440</accession>
<evidence type="ECO:0000256" key="4">
    <source>
        <dbReference type="ARBA" id="ARBA00022989"/>
    </source>
</evidence>
<dbReference type="InterPro" id="IPR002898">
    <property type="entry name" value="MotA_ExbB_proton_chnl"/>
</dbReference>
<dbReference type="EMBL" id="FONH01000001">
    <property type="protein sequence ID" value="SFE13758.1"/>
    <property type="molecule type" value="Genomic_DNA"/>
</dbReference>
<keyword evidence="10" id="KW-1185">Reference proteome</keyword>
<protein>
    <submittedName>
        <fullName evidence="9">Biopolymer transport protein ExbB</fullName>
    </submittedName>
</protein>
<keyword evidence="4 7" id="KW-1133">Transmembrane helix</keyword>
<gene>
    <name evidence="9" type="ORF">SAMN02799615_00468</name>
</gene>
<dbReference type="GO" id="GO:0017038">
    <property type="term" value="P:protein import"/>
    <property type="evidence" value="ECO:0007669"/>
    <property type="project" value="TreeGrafter"/>
</dbReference>
<comment type="subcellular location">
    <subcellularLocation>
        <location evidence="1">Cell membrane</location>
        <topology evidence="1">Multi-pass membrane protein</topology>
    </subcellularLocation>
    <subcellularLocation>
        <location evidence="6">Membrane</location>
        <topology evidence="6">Multi-pass membrane protein</topology>
    </subcellularLocation>
</comment>
<dbReference type="AlphaFoldDB" id="A0A1I1Y440"/>
<evidence type="ECO:0000256" key="2">
    <source>
        <dbReference type="ARBA" id="ARBA00022475"/>
    </source>
</evidence>
<proteinExistence type="inferred from homology"/>
<feature type="transmembrane region" description="Helical" evidence="7">
    <location>
        <begin position="139"/>
        <end position="163"/>
    </location>
</feature>
<dbReference type="PANTHER" id="PTHR30625:SF11">
    <property type="entry name" value="MOTA_TOLQ_EXBB PROTON CHANNEL DOMAIN-CONTAINING PROTEIN"/>
    <property type="match status" value="1"/>
</dbReference>
<keyword evidence="3 7" id="KW-0812">Transmembrane</keyword>
<feature type="transmembrane region" description="Helical" evidence="7">
    <location>
        <begin position="37"/>
        <end position="60"/>
    </location>
</feature>
<evidence type="ECO:0000256" key="3">
    <source>
        <dbReference type="ARBA" id="ARBA00022692"/>
    </source>
</evidence>
<evidence type="ECO:0000313" key="10">
    <source>
        <dbReference type="Proteomes" id="UP000199477"/>
    </source>
</evidence>
<sequence>MCDASRNYHGRRGTAERDCYDARLQFDRMGGLIVLDILMAGGWAMLPILICSAIALAIVLERCWTLRRKSVLPPGLGDEVRNWARSGQLDPGHLATLANGSPLGELLAAALAVRNRPRELIKERIEDTGRHVVHNMERYLNTLGTIALIGPLLGLLGTVVGLIRMFLDVMKGGVGDPLKMAGGIGEALICTATGLVVAIPAYVLHRYFRSRVAGYCVEMEKQATALLDELTVAAPAPSRPRRAAESTAG</sequence>
<evidence type="ECO:0000259" key="8">
    <source>
        <dbReference type="Pfam" id="PF01618"/>
    </source>
</evidence>
<organism evidence="9 10">
    <name type="scientific">Dyella marensis</name>
    <dbReference type="NCBI Taxonomy" id="500610"/>
    <lineage>
        <taxon>Bacteria</taxon>
        <taxon>Pseudomonadati</taxon>
        <taxon>Pseudomonadota</taxon>
        <taxon>Gammaproteobacteria</taxon>
        <taxon>Lysobacterales</taxon>
        <taxon>Rhodanobacteraceae</taxon>
        <taxon>Dyella</taxon>
    </lineage>
</organism>
<reference evidence="10" key="1">
    <citation type="submission" date="2016-10" db="EMBL/GenBank/DDBJ databases">
        <authorList>
            <person name="Varghese N."/>
            <person name="Submissions S."/>
        </authorList>
    </citation>
    <scope>NUCLEOTIDE SEQUENCE [LARGE SCALE GENOMIC DNA]</scope>
    <source>
        <strain evidence="10">UNC178MFTsu3.1</strain>
    </source>
</reference>
<dbReference type="PANTHER" id="PTHR30625">
    <property type="entry name" value="PROTEIN TOLQ"/>
    <property type="match status" value="1"/>
</dbReference>
<feature type="domain" description="MotA/TolQ/ExbB proton channel" evidence="8">
    <location>
        <begin position="102"/>
        <end position="220"/>
    </location>
</feature>
<dbReference type="GO" id="GO:0005886">
    <property type="term" value="C:plasma membrane"/>
    <property type="evidence" value="ECO:0007669"/>
    <property type="project" value="UniProtKB-SubCell"/>
</dbReference>
<keyword evidence="2" id="KW-1003">Cell membrane</keyword>
<name>A0A1I1Y440_9GAMM</name>
<dbReference type="Pfam" id="PF01618">
    <property type="entry name" value="MotA_ExbB"/>
    <property type="match status" value="1"/>
</dbReference>
<evidence type="ECO:0000256" key="5">
    <source>
        <dbReference type="ARBA" id="ARBA00023136"/>
    </source>
</evidence>
<comment type="similarity">
    <text evidence="6">Belongs to the exbB/tolQ family.</text>
</comment>
<dbReference type="STRING" id="500610.SAMN02799615_00468"/>
<keyword evidence="5 7" id="KW-0472">Membrane</keyword>